<dbReference type="Proteomes" id="UP001558481">
    <property type="component" value="Unassembled WGS sequence"/>
</dbReference>
<reference evidence="12 13" key="1">
    <citation type="journal article" date="2024" name="Fungal Genet. Biol.">
        <title>The porcine skin microbiome exhibits broad fungal antagonism.</title>
        <authorList>
            <person name="De La Cruz K.F."/>
            <person name="Townsend E.C."/>
            <person name="Alex Cheong J.Z."/>
            <person name="Salamzade R."/>
            <person name="Liu A."/>
            <person name="Sandstrom S."/>
            <person name="Davila E."/>
            <person name="Huang L."/>
            <person name="Xu K.H."/>
            <person name="Wu S.Y."/>
            <person name="Meudt J.J."/>
            <person name="Shanmuganayagam D."/>
            <person name="Gibson A.L.F."/>
            <person name="Kalan L.R."/>
        </authorList>
    </citation>
    <scope>NUCLEOTIDE SEQUENCE [LARGE SCALE GENOMIC DNA]</scope>
    <source>
        <strain evidence="12 13">LK2625</strain>
    </source>
</reference>
<dbReference type="Pfam" id="PF07730">
    <property type="entry name" value="HisKA_3"/>
    <property type="match status" value="1"/>
</dbReference>
<evidence type="ECO:0000259" key="10">
    <source>
        <dbReference type="Pfam" id="PF02518"/>
    </source>
</evidence>
<keyword evidence="7 12" id="KW-0067">ATP-binding</keyword>
<dbReference type="Gene3D" id="1.20.5.1930">
    <property type="match status" value="1"/>
</dbReference>
<dbReference type="SUPFAM" id="SSF55874">
    <property type="entry name" value="ATPase domain of HSP90 chaperone/DNA topoisomerase II/histidine kinase"/>
    <property type="match status" value="1"/>
</dbReference>
<evidence type="ECO:0000256" key="1">
    <source>
        <dbReference type="ARBA" id="ARBA00000085"/>
    </source>
</evidence>
<evidence type="ECO:0000259" key="11">
    <source>
        <dbReference type="Pfam" id="PF07730"/>
    </source>
</evidence>
<feature type="transmembrane region" description="Helical" evidence="9">
    <location>
        <begin position="96"/>
        <end position="113"/>
    </location>
</feature>
<keyword evidence="6" id="KW-0418">Kinase</keyword>
<dbReference type="InterPro" id="IPR036890">
    <property type="entry name" value="HATPase_C_sf"/>
</dbReference>
<evidence type="ECO:0000313" key="13">
    <source>
        <dbReference type="Proteomes" id="UP001558481"/>
    </source>
</evidence>
<evidence type="ECO:0000256" key="5">
    <source>
        <dbReference type="ARBA" id="ARBA00022741"/>
    </source>
</evidence>
<comment type="caution">
    <text evidence="12">The sequence shown here is derived from an EMBL/GenBank/DDBJ whole genome shotgun (WGS) entry which is preliminary data.</text>
</comment>
<protein>
    <recommendedName>
        <fullName evidence="2">histidine kinase</fullName>
        <ecNumber evidence="2">2.7.13.3</ecNumber>
    </recommendedName>
</protein>
<dbReference type="Pfam" id="PF02518">
    <property type="entry name" value="HATPase_c"/>
    <property type="match status" value="1"/>
</dbReference>
<dbReference type="PANTHER" id="PTHR24421:SF10">
    <property type="entry name" value="NITRATE_NITRITE SENSOR PROTEIN NARQ"/>
    <property type="match status" value="1"/>
</dbReference>
<comment type="catalytic activity">
    <reaction evidence="1">
        <text>ATP + protein L-histidine = ADP + protein N-phospho-L-histidine.</text>
        <dbReference type="EC" id="2.7.13.3"/>
    </reaction>
</comment>
<feature type="domain" description="Histidine kinase/HSP90-like ATPase" evidence="10">
    <location>
        <begin position="243"/>
        <end position="332"/>
    </location>
</feature>
<keyword evidence="13" id="KW-1185">Reference proteome</keyword>
<keyword evidence="4" id="KW-0808">Transferase</keyword>
<evidence type="ECO:0000256" key="9">
    <source>
        <dbReference type="SAM" id="Phobius"/>
    </source>
</evidence>
<dbReference type="GO" id="GO:0005524">
    <property type="term" value="F:ATP binding"/>
    <property type="evidence" value="ECO:0007669"/>
    <property type="project" value="UniProtKB-KW"/>
</dbReference>
<feature type="domain" description="Signal transduction histidine kinase subgroup 3 dimerisation and phosphoacceptor" evidence="11">
    <location>
        <begin position="132"/>
        <end position="196"/>
    </location>
</feature>
<feature type="transmembrane region" description="Helical" evidence="9">
    <location>
        <begin position="38"/>
        <end position="57"/>
    </location>
</feature>
<keyword evidence="9" id="KW-1133">Transmembrane helix</keyword>
<keyword evidence="9" id="KW-0812">Transmembrane</keyword>
<dbReference type="Gene3D" id="3.30.565.10">
    <property type="entry name" value="Histidine kinase-like ATPase, C-terminal domain"/>
    <property type="match status" value="1"/>
</dbReference>
<dbReference type="CDD" id="cd16917">
    <property type="entry name" value="HATPase_UhpB-NarQ-NarX-like"/>
    <property type="match status" value="1"/>
</dbReference>
<evidence type="ECO:0000256" key="6">
    <source>
        <dbReference type="ARBA" id="ARBA00022777"/>
    </source>
</evidence>
<evidence type="ECO:0000313" key="12">
    <source>
        <dbReference type="EMBL" id="MEX3593233.1"/>
    </source>
</evidence>
<evidence type="ECO:0000256" key="2">
    <source>
        <dbReference type="ARBA" id="ARBA00012438"/>
    </source>
</evidence>
<dbReference type="EMBL" id="JAYWLU010000001">
    <property type="protein sequence ID" value="MEX3593233.1"/>
    <property type="molecule type" value="Genomic_DNA"/>
</dbReference>
<organism evidence="12 13">
    <name type="scientific">Kocuria carniphila</name>
    <dbReference type="NCBI Taxonomy" id="262208"/>
    <lineage>
        <taxon>Bacteria</taxon>
        <taxon>Bacillati</taxon>
        <taxon>Actinomycetota</taxon>
        <taxon>Actinomycetes</taxon>
        <taxon>Micrococcales</taxon>
        <taxon>Micrococcaceae</taxon>
        <taxon>Kocuria</taxon>
    </lineage>
</organism>
<sequence length="341" mass="36961">MNRRSLVAATAAVAGGTSIALTMVSRWSPVQAVTVRGAFAWLLIEPFFLILLVFIVVRWVNPRAAVVTGTLAALGSALWVQRFIADETLLGTVGSSVLWLVPSVAAGTMGWYLRWANTQKIRAVTAATMEQRRQLAVDLHDYVAHDISEILAWAQAGTAVLPPTESRALDLLKEIEAAGLRALESMDRTVHTLAEDERPARIARGGIDDIGALVERFGAANRVKVIVSKQLTRNVDPSIGTEAYRAVVEALTNIRRHAHRVERVEVELSNSDEQVHVTVLDNGFGATHPAHHRSGGLGLSAMGERIGALGGAVETIRIHPNGWRLTVTLPLTRPTEQEITP</sequence>
<dbReference type="InterPro" id="IPR003594">
    <property type="entry name" value="HATPase_dom"/>
</dbReference>
<feature type="transmembrane region" description="Helical" evidence="9">
    <location>
        <begin position="64"/>
        <end position="84"/>
    </location>
</feature>
<evidence type="ECO:0000256" key="7">
    <source>
        <dbReference type="ARBA" id="ARBA00022840"/>
    </source>
</evidence>
<keyword evidence="3" id="KW-0597">Phosphoprotein</keyword>
<evidence type="ECO:0000256" key="3">
    <source>
        <dbReference type="ARBA" id="ARBA00022553"/>
    </source>
</evidence>
<keyword evidence="5" id="KW-0547">Nucleotide-binding</keyword>
<dbReference type="InterPro" id="IPR050482">
    <property type="entry name" value="Sensor_HK_TwoCompSys"/>
</dbReference>
<dbReference type="EC" id="2.7.13.3" evidence="2"/>
<dbReference type="PANTHER" id="PTHR24421">
    <property type="entry name" value="NITRATE/NITRITE SENSOR PROTEIN NARX-RELATED"/>
    <property type="match status" value="1"/>
</dbReference>
<evidence type="ECO:0000256" key="4">
    <source>
        <dbReference type="ARBA" id="ARBA00022679"/>
    </source>
</evidence>
<evidence type="ECO:0000256" key="8">
    <source>
        <dbReference type="ARBA" id="ARBA00023012"/>
    </source>
</evidence>
<proteinExistence type="predicted"/>
<name>A0ABV3UYM1_9MICC</name>
<keyword evidence="8" id="KW-0902">Two-component regulatory system</keyword>
<gene>
    <name evidence="12" type="ORF">VVR66_00705</name>
</gene>
<keyword evidence="9" id="KW-0472">Membrane</keyword>
<dbReference type="InterPro" id="IPR011712">
    <property type="entry name" value="Sig_transdc_His_kin_sub3_dim/P"/>
</dbReference>
<accession>A0ABV3UYM1</accession>
<dbReference type="RefSeq" id="WP_368628909.1">
    <property type="nucleotide sequence ID" value="NZ_JAYWLU010000001.1"/>
</dbReference>